<sequence length="273" mass="28008">MRRLDARAIERELSRLGASLGSPLAVAAETASTNDDARNAAAAGAPHGAAFLADAQTQGRGRGGRSWHSPPGENLYLSVVLRPSLPASSVAPIALVMGLAVASVVERRLASSARLGAPGGDPLAEVRLKWPNDVLVGGRKLAGILVEAQLRGHSVSSVIVGVGLNVHTSRFPPELSARATSLAMLGIDDVPREVLAAELLQALGDAAARFEAGRLSPFAEDLARMDWLRDRRVEVAGVAGVAAGIDAEGHLLVRGGDGVLRAVAAGEVSVTSG</sequence>
<feature type="domain" description="BPL/LPL catalytic" evidence="7">
    <location>
        <begin position="19"/>
        <end position="211"/>
    </location>
</feature>
<dbReference type="Pfam" id="PF02237">
    <property type="entry name" value="BPL_C"/>
    <property type="match status" value="1"/>
</dbReference>
<dbReference type="Gene3D" id="2.30.30.100">
    <property type="match status" value="1"/>
</dbReference>
<evidence type="ECO:0000256" key="4">
    <source>
        <dbReference type="ARBA" id="ARBA00023267"/>
    </source>
</evidence>
<dbReference type="CDD" id="cd16442">
    <property type="entry name" value="BPL"/>
    <property type="match status" value="1"/>
</dbReference>
<evidence type="ECO:0000256" key="2">
    <source>
        <dbReference type="ARBA" id="ARBA00022741"/>
    </source>
</evidence>
<dbReference type="RefSeq" id="WP_061609265.1">
    <property type="nucleotide sequence ID" value="NZ_JEMA01000585.1"/>
</dbReference>
<dbReference type="GO" id="GO:0005524">
    <property type="term" value="F:ATP binding"/>
    <property type="evidence" value="ECO:0007669"/>
    <property type="project" value="UniProtKB-KW"/>
</dbReference>
<dbReference type="InterPro" id="IPR003142">
    <property type="entry name" value="BPL_C"/>
</dbReference>
<dbReference type="NCBIfam" id="TIGR00121">
    <property type="entry name" value="birA_ligase"/>
    <property type="match status" value="1"/>
</dbReference>
<evidence type="ECO:0000313" key="8">
    <source>
        <dbReference type="EMBL" id="KYF68224.1"/>
    </source>
</evidence>
<keyword evidence="1 8" id="KW-0436">Ligase</keyword>
<dbReference type="Pfam" id="PF03099">
    <property type="entry name" value="BPL_LplA_LipB"/>
    <property type="match status" value="1"/>
</dbReference>
<name>A0A150QJS8_SORCE</name>
<accession>A0A150QJS8</accession>
<comment type="catalytic activity">
    <reaction evidence="6">
        <text>biotin + L-lysyl-[protein] + ATP = N(6)-biotinyl-L-lysyl-[protein] + AMP + diphosphate + H(+)</text>
        <dbReference type="Rhea" id="RHEA:11756"/>
        <dbReference type="Rhea" id="RHEA-COMP:9752"/>
        <dbReference type="Rhea" id="RHEA-COMP:10505"/>
        <dbReference type="ChEBI" id="CHEBI:15378"/>
        <dbReference type="ChEBI" id="CHEBI:29969"/>
        <dbReference type="ChEBI" id="CHEBI:30616"/>
        <dbReference type="ChEBI" id="CHEBI:33019"/>
        <dbReference type="ChEBI" id="CHEBI:57586"/>
        <dbReference type="ChEBI" id="CHEBI:83144"/>
        <dbReference type="ChEBI" id="CHEBI:456215"/>
        <dbReference type="EC" id="6.3.4.15"/>
    </reaction>
</comment>
<evidence type="ECO:0000256" key="3">
    <source>
        <dbReference type="ARBA" id="ARBA00022840"/>
    </source>
</evidence>
<dbReference type="GO" id="GO:0005737">
    <property type="term" value="C:cytoplasm"/>
    <property type="evidence" value="ECO:0007669"/>
    <property type="project" value="TreeGrafter"/>
</dbReference>
<dbReference type="SUPFAM" id="SSF50037">
    <property type="entry name" value="C-terminal domain of transcriptional repressors"/>
    <property type="match status" value="1"/>
</dbReference>
<dbReference type="EMBL" id="JEMA01000585">
    <property type="protein sequence ID" value="KYF68224.1"/>
    <property type="molecule type" value="Genomic_DNA"/>
</dbReference>
<dbReference type="SUPFAM" id="SSF55681">
    <property type="entry name" value="Class II aaRS and biotin synthetases"/>
    <property type="match status" value="1"/>
</dbReference>
<evidence type="ECO:0000259" key="7">
    <source>
        <dbReference type="PROSITE" id="PS51733"/>
    </source>
</evidence>
<evidence type="ECO:0000313" key="9">
    <source>
        <dbReference type="Proteomes" id="UP000075260"/>
    </source>
</evidence>
<dbReference type="InterPro" id="IPR004408">
    <property type="entry name" value="Biotin_CoA_COase_ligase"/>
</dbReference>
<keyword evidence="2" id="KW-0547">Nucleotide-binding</keyword>
<dbReference type="InterPro" id="IPR045864">
    <property type="entry name" value="aa-tRNA-synth_II/BPL/LPL"/>
</dbReference>
<dbReference type="EC" id="6.3.4.15" evidence="5"/>
<dbReference type="PANTHER" id="PTHR12835">
    <property type="entry name" value="BIOTIN PROTEIN LIGASE"/>
    <property type="match status" value="1"/>
</dbReference>
<dbReference type="PANTHER" id="PTHR12835:SF5">
    <property type="entry name" value="BIOTIN--PROTEIN LIGASE"/>
    <property type="match status" value="1"/>
</dbReference>
<keyword evidence="4" id="KW-0092">Biotin</keyword>
<dbReference type="Proteomes" id="UP000075260">
    <property type="component" value="Unassembled WGS sequence"/>
</dbReference>
<dbReference type="OrthoDB" id="9807064at2"/>
<evidence type="ECO:0000256" key="1">
    <source>
        <dbReference type="ARBA" id="ARBA00022598"/>
    </source>
</evidence>
<dbReference type="GO" id="GO:0004077">
    <property type="term" value="F:biotin--[biotin carboxyl-carrier protein] ligase activity"/>
    <property type="evidence" value="ECO:0007669"/>
    <property type="project" value="UniProtKB-EC"/>
</dbReference>
<dbReference type="Gene3D" id="3.30.930.10">
    <property type="entry name" value="Bira Bifunctional Protein, Domain 2"/>
    <property type="match status" value="1"/>
</dbReference>
<protein>
    <recommendedName>
        <fullName evidence="5">biotin--[biotin carboxyl-carrier protein] ligase</fullName>
        <ecNumber evidence="5">6.3.4.15</ecNumber>
    </recommendedName>
</protein>
<evidence type="ECO:0000256" key="6">
    <source>
        <dbReference type="ARBA" id="ARBA00047846"/>
    </source>
</evidence>
<dbReference type="PROSITE" id="PS51733">
    <property type="entry name" value="BPL_LPL_CATALYTIC"/>
    <property type="match status" value="1"/>
</dbReference>
<keyword evidence="3" id="KW-0067">ATP-binding</keyword>
<evidence type="ECO:0000256" key="5">
    <source>
        <dbReference type="ARBA" id="ARBA00024227"/>
    </source>
</evidence>
<dbReference type="InterPro" id="IPR004143">
    <property type="entry name" value="BPL_LPL_catalytic"/>
</dbReference>
<comment type="caution">
    <text evidence="8">The sequence shown here is derived from an EMBL/GenBank/DDBJ whole genome shotgun (WGS) entry which is preliminary data.</text>
</comment>
<organism evidence="8 9">
    <name type="scientific">Sorangium cellulosum</name>
    <name type="common">Polyangium cellulosum</name>
    <dbReference type="NCBI Taxonomy" id="56"/>
    <lineage>
        <taxon>Bacteria</taxon>
        <taxon>Pseudomonadati</taxon>
        <taxon>Myxococcota</taxon>
        <taxon>Polyangia</taxon>
        <taxon>Polyangiales</taxon>
        <taxon>Polyangiaceae</taxon>
        <taxon>Sorangium</taxon>
    </lineage>
</organism>
<reference evidence="8 9" key="1">
    <citation type="submission" date="2014-02" db="EMBL/GenBank/DDBJ databases">
        <title>The small core and large imbalanced accessory genome model reveals a collaborative survival strategy of Sorangium cellulosum strains in nature.</title>
        <authorList>
            <person name="Han K."/>
            <person name="Peng R."/>
            <person name="Blom J."/>
            <person name="Li Y.-Z."/>
        </authorList>
    </citation>
    <scope>NUCLEOTIDE SEQUENCE [LARGE SCALE GENOMIC DNA]</scope>
    <source>
        <strain evidence="8 9">So0008-312</strain>
    </source>
</reference>
<proteinExistence type="predicted"/>
<gene>
    <name evidence="8" type="ORF">BE15_39050</name>
</gene>
<dbReference type="InterPro" id="IPR008988">
    <property type="entry name" value="Transcriptional_repressor_C"/>
</dbReference>
<dbReference type="AlphaFoldDB" id="A0A150QJS8"/>